<comment type="caution">
    <text evidence="2">The sequence shown here is derived from an EMBL/GenBank/DDBJ whole genome shotgun (WGS) entry which is preliminary data.</text>
</comment>
<reference evidence="2 3" key="1">
    <citation type="submission" date="2024-02" db="EMBL/GenBank/DDBJ databases">
        <title>de novo genome assembly of Solanum bulbocastanum strain 11H21.</title>
        <authorList>
            <person name="Hosaka A.J."/>
        </authorList>
    </citation>
    <scope>NUCLEOTIDE SEQUENCE [LARGE SCALE GENOMIC DNA]</scope>
    <source>
        <tissue evidence="2">Young leaves</tissue>
    </source>
</reference>
<feature type="region of interest" description="Disordered" evidence="1">
    <location>
        <begin position="1"/>
        <end position="31"/>
    </location>
</feature>
<dbReference type="Proteomes" id="UP001371456">
    <property type="component" value="Unassembled WGS sequence"/>
</dbReference>
<name>A0AAN8T9W4_SOLBU</name>
<sequence>MGAEEGMEEIERVGTDDEDEEAEVEEEVTEDIPRKDVMEFSGSSDEKQLLVAASGEGGGTSSAGQVYNIGITSQQMEGGISSAAQVNCYGNTTQQGGGISFAAQVNSNANTTQQVGGGIISVAQGNSYGNMKQQVVQIPHLPLIGGLFNSAARANSNGNSAQKVNVVKDAKSKLKYNGSHRELAARLQKEILDRNTGVKCDDVAELSEATPTVDARVFPGIEDG</sequence>
<keyword evidence="3" id="KW-1185">Reference proteome</keyword>
<evidence type="ECO:0000256" key="1">
    <source>
        <dbReference type="SAM" id="MobiDB-lite"/>
    </source>
</evidence>
<evidence type="ECO:0000313" key="2">
    <source>
        <dbReference type="EMBL" id="KAK6784190.1"/>
    </source>
</evidence>
<feature type="compositionally biased region" description="Acidic residues" evidence="1">
    <location>
        <begin position="16"/>
        <end position="30"/>
    </location>
</feature>
<protein>
    <submittedName>
        <fullName evidence="2">Uncharacterized protein</fullName>
    </submittedName>
</protein>
<gene>
    <name evidence="2" type="ORF">RDI58_017644</name>
</gene>
<dbReference type="AlphaFoldDB" id="A0AAN8T9W4"/>
<dbReference type="EMBL" id="JBANQN010000007">
    <property type="protein sequence ID" value="KAK6784190.1"/>
    <property type="molecule type" value="Genomic_DNA"/>
</dbReference>
<organism evidence="2 3">
    <name type="scientific">Solanum bulbocastanum</name>
    <name type="common">Wild potato</name>
    <dbReference type="NCBI Taxonomy" id="147425"/>
    <lineage>
        <taxon>Eukaryota</taxon>
        <taxon>Viridiplantae</taxon>
        <taxon>Streptophyta</taxon>
        <taxon>Embryophyta</taxon>
        <taxon>Tracheophyta</taxon>
        <taxon>Spermatophyta</taxon>
        <taxon>Magnoliopsida</taxon>
        <taxon>eudicotyledons</taxon>
        <taxon>Gunneridae</taxon>
        <taxon>Pentapetalae</taxon>
        <taxon>asterids</taxon>
        <taxon>lamiids</taxon>
        <taxon>Solanales</taxon>
        <taxon>Solanaceae</taxon>
        <taxon>Solanoideae</taxon>
        <taxon>Solaneae</taxon>
        <taxon>Solanum</taxon>
    </lineage>
</organism>
<proteinExistence type="predicted"/>
<accession>A0AAN8T9W4</accession>
<evidence type="ECO:0000313" key="3">
    <source>
        <dbReference type="Proteomes" id="UP001371456"/>
    </source>
</evidence>